<gene>
    <name evidence="9" type="ORF">EYS09_35675</name>
</gene>
<sequence>MPHRRTSRHAVATAALSIVAAVSALVTTVPAASAAPIPLVPHRSAADAGPGATDGAGTGPVDEAWRGAVGAAGLGAGRLGRGTDHLTVTVTRSGTAKADGTFELYCHPHGGSHRAAARACDALDRQTSWGKDLFAPVPRGAKCTMMYGGPATAHVTGTWAGRPVNADFRRTNGCEIDRWNRFQPLLPVTAS</sequence>
<evidence type="ECO:0000256" key="2">
    <source>
        <dbReference type="ARBA" id="ARBA00010472"/>
    </source>
</evidence>
<dbReference type="SUPFAM" id="SSF55399">
    <property type="entry name" value="Subtilisin inhibitor"/>
    <property type="match status" value="1"/>
</dbReference>
<dbReference type="Pfam" id="PF00720">
    <property type="entry name" value="SSI"/>
    <property type="match status" value="1"/>
</dbReference>
<evidence type="ECO:0000256" key="3">
    <source>
        <dbReference type="ARBA" id="ARBA00022525"/>
    </source>
</evidence>
<dbReference type="GO" id="GO:0004867">
    <property type="term" value="F:serine-type endopeptidase inhibitor activity"/>
    <property type="evidence" value="ECO:0007669"/>
    <property type="project" value="UniProtKB-KW"/>
</dbReference>
<evidence type="ECO:0000256" key="6">
    <source>
        <dbReference type="ARBA" id="ARBA00023157"/>
    </source>
</evidence>
<reference evidence="9 10" key="1">
    <citation type="submission" date="2019-02" db="EMBL/GenBank/DDBJ databases">
        <title>Draft Genome Sequence of Streptomyces sp. AM-2504, identified by 16S rRNA comparative analysis as a Streptomyces Kasugaensis strain.</title>
        <authorList>
            <person name="Napolioni V."/>
            <person name="Giuliodori A.M."/>
            <person name="Spurio R."/>
            <person name="Fabbretti A."/>
        </authorList>
    </citation>
    <scope>NUCLEOTIDE SEQUENCE [LARGE SCALE GENOMIC DNA]</scope>
    <source>
        <strain evidence="9 10">AM-2504</strain>
    </source>
</reference>
<dbReference type="GO" id="GO:0005576">
    <property type="term" value="C:extracellular region"/>
    <property type="evidence" value="ECO:0007669"/>
    <property type="project" value="UniProtKB-SubCell"/>
</dbReference>
<organism evidence="9 10">
    <name type="scientific">Streptomyces kasugaensis</name>
    <dbReference type="NCBI Taxonomy" id="1946"/>
    <lineage>
        <taxon>Bacteria</taxon>
        <taxon>Bacillati</taxon>
        <taxon>Actinomycetota</taxon>
        <taxon>Actinomycetes</taxon>
        <taxon>Kitasatosporales</taxon>
        <taxon>Streptomycetaceae</taxon>
        <taxon>Streptomyces</taxon>
    </lineage>
</organism>
<keyword evidence="10" id="KW-1185">Reference proteome</keyword>
<comment type="subcellular location">
    <subcellularLocation>
        <location evidence="1">Secreted</location>
    </subcellularLocation>
</comment>
<keyword evidence="3" id="KW-0964">Secreted</keyword>
<feature type="chain" id="PRO_5020451118" description="Subtilisin inhibitor domain-containing protein" evidence="7">
    <location>
        <begin position="35"/>
        <end position="191"/>
    </location>
</feature>
<dbReference type="InterPro" id="IPR036819">
    <property type="entry name" value="Subtilisin_inhibitor-like_sf"/>
</dbReference>
<dbReference type="AlphaFoldDB" id="A0A4Q9HJY6"/>
<comment type="caution">
    <text evidence="9">The sequence shown here is derived from an EMBL/GenBank/DDBJ whole genome shotgun (WGS) entry which is preliminary data.</text>
</comment>
<evidence type="ECO:0000313" key="10">
    <source>
        <dbReference type="Proteomes" id="UP000292452"/>
    </source>
</evidence>
<evidence type="ECO:0000256" key="5">
    <source>
        <dbReference type="ARBA" id="ARBA00022900"/>
    </source>
</evidence>
<dbReference type="EMBL" id="SIXH01000630">
    <property type="protein sequence ID" value="TBO54978.1"/>
    <property type="molecule type" value="Genomic_DNA"/>
</dbReference>
<evidence type="ECO:0000256" key="1">
    <source>
        <dbReference type="ARBA" id="ARBA00004613"/>
    </source>
</evidence>
<dbReference type="RefSeq" id="WP_131126321.1">
    <property type="nucleotide sequence ID" value="NZ_SIXH01000630.1"/>
</dbReference>
<comment type="similarity">
    <text evidence="2">Belongs to the protease inhibitor I16 (SSI) family.</text>
</comment>
<accession>A0A4Q9HJY6</accession>
<dbReference type="InterPro" id="IPR023549">
    <property type="entry name" value="Subtilisin_inhibitor"/>
</dbReference>
<proteinExistence type="inferred from homology"/>
<keyword evidence="7" id="KW-0732">Signal</keyword>
<evidence type="ECO:0000313" key="9">
    <source>
        <dbReference type="EMBL" id="TBO54978.1"/>
    </source>
</evidence>
<dbReference type="Gene3D" id="3.30.350.10">
    <property type="entry name" value="Subtilisin inhibitor-like"/>
    <property type="match status" value="1"/>
</dbReference>
<name>A0A4Q9HJY6_STRKA</name>
<evidence type="ECO:0000256" key="4">
    <source>
        <dbReference type="ARBA" id="ARBA00022690"/>
    </source>
</evidence>
<keyword evidence="6" id="KW-1015">Disulfide bond</keyword>
<protein>
    <recommendedName>
        <fullName evidence="8">Subtilisin inhibitor domain-containing protein</fullName>
    </recommendedName>
</protein>
<evidence type="ECO:0000256" key="7">
    <source>
        <dbReference type="SAM" id="SignalP"/>
    </source>
</evidence>
<keyword evidence="5" id="KW-0722">Serine protease inhibitor</keyword>
<keyword evidence="4" id="KW-0646">Protease inhibitor</keyword>
<dbReference type="Proteomes" id="UP000292452">
    <property type="component" value="Unassembled WGS sequence"/>
</dbReference>
<feature type="domain" description="Subtilisin inhibitor" evidence="8">
    <location>
        <begin position="86"/>
        <end position="165"/>
    </location>
</feature>
<evidence type="ECO:0000259" key="8">
    <source>
        <dbReference type="Pfam" id="PF00720"/>
    </source>
</evidence>
<feature type="signal peptide" evidence="7">
    <location>
        <begin position="1"/>
        <end position="34"/>
    </location>
</feature>